<keyword evidence="1" id="KW-1133">Transmembrane helix</keyword>
<feature type="transmembrane region" description="Helical" evidence="1">
    <location>
        <begin position="38"/>
        <end position="61"/>
    </location>
</feature>
<reference evidence="2 3" key="1">
    <citation type="submission" date="2016-04" db="EMBL/GenBank/DDBJ databases">
        <title>Complete genome sequence of Fictibacillus phosphorivorans G25-29, a strain toxic to nematodes.</title>
        <authorList>
            <person name="Zheng Z."/>
        </authorList>
    </citation>
    <scope>NUCLEOTIDE SEQUENCE [LARGE SCALE GENOMIC DNA]</scope>
    <source>
        <strain evidence="2 3">G25-29</strain>
    </source>
</reference>
<keyword evidence="1" id="KW-0812">Transmembrane</keyword>
<dbReference type="AlphaFoldDB" id="A0A160IP32"/>
<evidence type="ECO:0000313" key="3">
    <source>
        <dbReference type="Proteomes" id="UP000076623"/>
    </source>
</evidence>
<accession>A0A160IP32</accession>
<gene>
    <name evidence="2" type="ORF">ABE65_011500</name>
</gene>
<evidence type="ECO:0000313" key="2">
    <source>
        <dbReference type="EMBL" id="ANC77392.1"/>
    </source>
</evidence>
<keyword evidence="3" id="KW-1185">Reference proteome</keyword>
<organism evidence="2 3">
    <name type="scientific">Fictibacillus phosphorivorans</name>
    <dbReference type="NCBI Taxonomy" id="1221500"/>
    <lineage>
        <taxon>Bacteria</taxon>
        <taxon>Bacillati</taxon>
        <taxon>Bacillota</taxon>
        <taxon>Bacilli</taxon>
        <taxon>Bacillales</taxon>
        <taxon>Fictibacillaceae</taxon>
        <taxon>Fictibacillus</taxon>
    </lineage>
</organism>
<dbReference type="STRING" id="1221500.ABE65_011500"/>
<sequence length="205" mass="24043">MSDWLDKTIKYLLIVGLVIFIFIITIGFVNAIGKDYKYAIVGLLGSVIGGFLTLIGVWWTLKEQYKTNFLNDFPKKIRSFDELKQKIKNINSETFFLESELHSANLDKMYDQLLEDLRMLTVDLDGSSYFIVNKLDGLFKAYKKEKREVSSYFLTGPNNYPMLTEESKREIKKIQEKYDLIILNITNDLEEHGKVLLNQYFKYKE</sequence>
<feature type="transmembrane region" description="Helical" evidence="1">
    <location>
        <begin position="12"/>
        <end position="32"/>
    </location>
</feature>
<name>A0A160IP32_9BACL</name>
<proteinExistence type="predicted"/>
<dbReference type="KEGG" id="fpn:ABE65_011500"/>
<protein>
    <submittedName>
        <fullName evidence="2">Uncharacterized protein</fullName>
    </submittedName>
</protein>
<dbReference type="RefSeq" id="WP_066394949.1">
    <property type="nucleotide sequence ID" value="NZ_CP015378.1"/>
</dbReference>
<keyword evidence="1" id="KW-0472">Membrane</keyword>
<evidence type="ECO:0000256" key="1">
    <source>
        <dbReference type="SAM" id="Phobius"/>
    </source>
</evidence>
<dbReference type="Proteomes" id="UP000076623">
    <property type="component" value="Chromosome"/>
</dbReference>
<dbReference type="EMBL" id="CP015378">
    <property type="protein sequence ID" value="ANC77392.1"/>
    <property type="molecule type" value="Genomic_DNA"/>
</dbReference>